<dbReference type="PANTHER" id="PTHR30399">
    <property type="entry name" value="UNCHARACTERIZED PROTEIN YGJP"/>
    <property type="match status" value="1"/>
</dbReference>
<keyword evidence="3" id="KW-1185">Reference proteome</keyword>
<dbReference type="AlphaFoldDB" id="A0A367QYD4"/>
<comment type="caution">
    <text evidence="2">The sequence shown here is derived from an EMBL/GenBank/DDBJ whole genome shotgun (WGS) entry which is preliminary data.</text>
</comment>
<dbReference type="InterPro" id="IPR002725">
    <property type="entry name" value="YgjP-like_metallopeptidase"/>
</dbReference>
<evidence type="ECO:0000313" key="2">
    <source>
        <dbReference type="EMBL" id="RCJ29207.1"/>
    </source>
</evidence>
<dbReference type="PANTHER" id="PTHR30399:SF1">
    <property type="entry name" value="UTP PYROPHOSPHATASE"/>
    <property type="match status" value="1"/>
</dbReference>
<dbReference type="EMBL" id="LXQD01000294">
    <property type="protein sequence ID" value="RCJ29207.1"/>
    <property type="molecule type" value="Genomic_DNA"/>
</dbReference>
<dbReference type="Proteomes" id="UP000252107">
    <property type="component" value="Unassembled WGS sequence"/>
</dbReference>
<sequence>MPIIEAKARDMVEHYIEYVFSGGSDLKYRWGCCTPNNNLNFNWRIMKAPVFVIDYLIVHELAHLLESNHTPRFWNIVAVQVPNYQVAKNWLRDNGNTLEEDFLDKKLGLTTATTD</sequence>
<dbReference type="Gene3D" id="3.30.2010.10">
    <property type="entry name" value="Metalloproteases ('zincins'), catalytic domain"/>
    <property type="match status" value="1"/>
</dbReference>
<reference evidence="2" key="1">
    <citation type="submission" date="2016-04" db="EMBL/GenBank/DDBJ databases">
        <authorList>
            <person name="Tabuchi Yagui T.R."/>
        </authorList>
    </citation>
    <scope>NUCLEOTIDE SEQUENCE [LARGE SCALE GENOMIC DNA]</scope>
    <source>
        <strain evidence="2">NIES-26</strain>
    </source>
</reference>
<protein>
    <recommendedName>
        <fullName evidence="1">YgjP-like metallopeptidase domain-containing protein</fullName>
    </recommendedName>
</protein>
<organism evidence="2 3">
    <name type="scientific">Nostoc minutum NIES-26</name>
    <dbReference type="NCBI Taxonomy" id="1844469"/>
    <lineage>
        <taxon>Bacteria</taxon>
        <taxon>Bacillati</taxon>
        <taxon>Cyanobacteriota</taxon>
        <taxon>Cyanophyceae</taxon>
        <taxon>Nostocales</taxon>
        <taxon>Nostocaceae</taxon>
        <taxon>Nostoc</taxon>
    </lineage>
</organism>
<dbReference type="InterPro" id="IPR053136">
    <property type="entry name" value="UTP_pyrophosphatase-like"/>
</dbReference>
<name>A0A367QYD4_9NOSO</name>
<feature type="domain" description="YgjP-like metallopeptidase" evidence="1">
    <location>
        <begin position="25"/>
        <end position="93"/>
    </location>
</feature>
<accession>A0A367QYD4</accession>
<gene>
    <name evidence="2" type="ORF">A6770_22390</name>
</gene>
<evidence type="ECO:0000259" key="1">
    <source>
        <dbReference type="Pfam" id="PF01863"/>
    </source>
</evidence>
<proteinExistence type="predicted"/>
<evidence type="ECO:0000313" key="3">
    <source>
        <dbReference type="Proteomes" id="UP000252107"/>
    </source>
</evidence>
<dbReference type="CDD" id="cd07344">
    <property type="entry name" value="M48_yhfN_like"/>
    <property type="match status" value="1"/>
</dbReference>
<dbReference type="Pfam" id="PF01863">
    <property type="entry name" value="YgjP-like"/>
    <property type="match status" value="1"/>
</dbReference>